<dbReference type="RefSeq" id="WP_193779112.1">
    <property type="nucleotide sequence ID" value="NZ_JADDOJ010000007.1"/>
</dbReference>
<comment type="caution">
    <text evidence="2">The sequence shown here is derived from an EMBL/GenBank/DDBJ whole genome shotgun (WGS) entry which is preliminary data.</text>
</comment>
<evidence type="ECO:0000313" key="2">
    <source>
        <dbReference type="EMBL" id="MBE7939560.1"/>
    </source>
</evidence>
<dbReference type="EMBL" id="JADDOJ010000007">
    <property type="protein sequence ID" value="MBE7939560.1"/>
    <property type="molecule type" value="Genomic_DNA"/>
</dbReference>
<keyword evidence="1" id="KW-0812">Transmembrane</keyword>
<dbReference type="Proteomes" id="UP000715965">
    <property type="component" value="Unassembled WGS sequence"/>
</dbReference>
<protein>
    <recommendedName>
        <fullName evidence="4">SURF1-like protein</fullName>
    </recommendedName>
</protein>
<gene>
    <name evidence="2" type="ORF">IM725_03105</name>
</gene>
<keyword evidence="1" id="KW-0472">Membrane</keyword>
<evidence type="ECO:0000256" key="1">
    <source>
        <dbReference type="SAM" id="Phobius"/>
    </source>
</evidence>
<evidence type="ECO:0008006" key="4">
    <source>
        <dbReference type="Google" id="ProtNLM"/>
    </source>
</evidence>
<evidence type="ECO:0000313" key="3">
    <source>
        <dbReference type="Proteomes" id="UP000715965"/>
    </source>
</evidence>
<feature type="transmembrane region" description="Helical" evidence="1">
    <location>
        <begin position="20"/>
        <end position="37"/>
    </location>
</feature>
<keyword evidence="1" id="KW-1133">Transmembrane helix</keyword>
<proteinExistence type="predicted"/>
<organism evidence="2 3">
    <name type="scientific">Ramlibacter aquaticus</name>
    <dbReference type="NCBI Taxonomy" id="2780094"/>
    <lineage>
        <taxon>Bacteria</taxon>
        <taxon>Pseudomonadati</taxon>
        <taxon>Pseudomonadota</taxon>
        <taxon>Betaproteobacteria</taxon>
        <taxon>Burkholderiales</taxon>
        <taxon>Comamonadaceae</taxon>
        <taxon>Ramlibacter</taxon>
    </lineage>
</organism>
<name>A0ABR9SB95_9BURK</name>
<keyword evidence="3" id="KW-1185">Reference proteome</keyword>
<accession>A0ABR9SB95</accession>
<reference evidence="2 3" key="1">
    <citation type="submission" date="2020-10" db="EMBL/GenBank/DDBJ databases">
        <title>Draft genome of Ramlibacter aquaticus LMG 30558.</title>
        <authorList>
            <person name="Props R."/>
        </authorList>
    </citation>
    <scope>NUCLEOTIDE SEQUENCE [LARGE SCALE GENOMIC DNA]</scope>
    <source>
        <strain evidence="2 3">LMG 30558</strain>
    </source>
</reference>
<sequence>MDRYDAPAPANPYARRGTAALLAVFALALLLGFWQLCRWQVAQAQARHAALHAERVASSDCSAAVIVDADGRTLRPAPGLRCADVRQIEGRPAD</sequence>